<dbReference type="FunFam" id="2.60.40.10:FF:000328">
    <property type="entry name" value="CLUMA_CG000981, isoform A"/>
    <property type="match status" value="1"/>
</dbReference>
<dbReference type="InterPro" id="IPR051170">
    <property type="entry name" value="Neural/epithelial_adhesion"/>
</dbReference>
<sequence length="450" mass="50359">MHHHNNQQFNSVLSFELVTLRRRISSSAPAAVPSLRLFSAMSATIRWSVEVFVLWLLLTGHFAVCVRANRSPKILDNSMQNVTAMRGDTVEFRCRLENGAKSKVVFFSDELPPKLVAYDESMLRRTDKYELLARVNGGDKEWILRIRDVQEDDAGMYNCQLNTNPVLSRRGFLELRIPPSISRSLTPVAIEVREGNNLTMTCTANGNPKPAIVWRRSDRRIIRCNEADGYGETVHKGAELPLSRVSRRHMGEYFCVASNGIPPDETWAIKLHVLFEPVVVPQSVVAEAPLNARVVRIACTVEAWPTPNVVWLFDGQLLHNSSRYGTEQSVANRYKSVHILEIRNAQKEQFGVYKCMASNDYGSHFGEIRLIEVPRQQLVDHSPVASLSEGLGVSPDDEVGDDVQCDHGVASSLDGWHGDAVVAVPSPKIALTFFTLAFAVWPIILLLLFS</sequence>
<keyword evidence="9" id="KW-0812">Transmembrane</keyword>
<evidence type="ECO:0000256" key="4">
    <source>
        <dbReference type="ARBA" id="ARBA00022737"/>
    </source>
</evidence>
<reference evidence="11 12" key="1">
    <citation type="submission" date="2024-10" db="EMBL/GenBank/DDBJ databases">
        <authorList>
            <person name="Kim D."/>
        </authorList>
    </citation>
    <scope>NUCLEOTIDE SEQUENCE [LARGE SCALE GENOMIC DNA]</scope>
    <source>
        <strain evidence="11">BH-2024</strain>
    </source>
</reference>
<dbReference type="Proteomes" id="UP001620626">
    <property type="component" value="Unassembled WGS sequence"/>
</dbReference>
<evidence type="ECO:0000256" key="8">
    <source>
        <dbReference type="ARBA" id="ARBA00023319"/>
    </source>
</evidence>
<evidence type="ECO:0000313" key="12">
    <source>
        <dbReference type="Proteomes" id="UP001620626"/>
    </source>
</evidence>
<dbReference type="SMART" id="SM00409">
    <property type="entry name" value="IG"/>
    <property type="match status" value="3"/>
</dbReference>
<feature type="domain" description="Ig-like" evidence="10">
    <location>
        <begin position="72"/>
        <end position="162"/>
    </location>
</feature>
<evidence type="ECO:0000256" key="1">
    <source>
        <dbReference type="ARBA" id="ARBA00004236"/>
    </source>
</evidence>
<dbReference type="InterPro" id="IPR003599">
    <property type="entry name" value="Ig_sub"/>
</dbReference>
<dbReference type="PROSITE" id="PS50835">
    <property type="entry name" value="IG_LIKE"/>
    <property type="match status" value="3"/>
</dbReference>
<proteinExistence type="predicted"/>
<evidence type="ECO:0000259" key="10">
    <source>
        <dbReference type="PROSITE" id="PS50835"/>
    </source>
</evidence>
<dbReference type="Pfam" id="PF13927">
    <property type="entry name" value="Ig_3"/>
    <property type="match status" value="1"/>
</dbReference>
<dbReference type="InterPro" id="IPR013098">
    <property type="entry name" value="Ig_I-set"/>
</dbReference>
<evidence type="ECO:0000256" key="6">
    <source>
        <dbReference type="ARBA" id="ARBA00023157"/>
    </source>
</evidence>
<dbReference type="EMBL" id="JBICBT010001195">
    <property type="protein sequence ID" value="KAL3079141.1"/>
    <property type="molecule type" value="Genomic_DNA"/>
</dbReference>
<dbReference type="PANTHER" id="PTHR12231">
    <property type="entry name" value="CTX-RELATED TYPE I TRANSMEMBRANE PROTEIN"/>
    <property type="match status" value="1"/>
</dbReference>
<protein>
    <recommendedName>
        <fullName evidence="10">Ig-like domain-containing protein</fullName>
    </recommendedName>
</protein>
<keyword evidence="7" id="KW-0325">Glycoprotein</keyword>
<dbReference type="CDD" id="cd00096">
    <property type="entry name" value="Ig"/>
    <property type="match status" value="1"/>
</dbReference>
<evidence type="ECO:0000256" key="3">
    <source>
        <dbReference type="ARBA" id="ARBA00022729"/>
    </source>
</evidence>
<dbReference type="FunFam" id="2.60.40.10:FF:000032">
    <property type="entry name" value="palladin isoform X1"/>
    <property type="match status" value="1"/>
</dbReference>
<accession>A0ABD2IJ37</accession>
<keyword evidence="4" id="KW-0677">Repeat</keyword>
<evidence type="ECO:0000256" key="2">
    <source>
        <dbReference type="ARBA" id="ARBA00022475"/>
    </source>
</evidence>
<organism evidence="11 12">
    <name type="scientific">Heterodera trifolii</name>
    <dbReference type="NCBI Taxonomy" id="157864"/>
    <lineage>
        <taxon>Eukaryota</taxon>
        <taxon>Metazoa</taxon>
        <taxon>Ecdysozoa</taxon>
        <taxon>Nematoda</taxon>
        <taxon>Chromadorea</taxon>
        <taxon>Rhabditida</taxon>
        <taxon>Tylenchina</taxon>
        <taxon>Tylenchomorpha</taxon>
        <taxon>Tylenchoidea</taxon>
        <taxon>Heteroderidae</taxon>
        <taxon>Heteroderinae</taxon>
        <taxon>Heterodera</taxon>
    </lineage>
</organism>
<dbReference type="InterPro" id="IPR013783">
    <property type="entry name" value="Ig-like_fold"/>
</dbReference>
<dbReference type="SMART" id="SM00408">
    <property type="entry name" value="IGc2"/>
    <property type="match status" value="3"/>
</dbReference>
<evidence type="ECO:0000313" key="11">
    <source>
        <dbReference type="EMBL" id="KAL3079141.1"/>
    </source>
</evidence>
<keyword evidence="12" id="KW-1185">Reference proteome</keyword>
<dbReference type="Gene3D" id="2.60.40.10">
    <property type="entry name" value="Immunoglobulins"/>
    <property type="match status" value="3"/>
</dbReference>
<comment type="caution">
    <text evidence="11">The sequence shown here is derived from an EMBL/GenBank/DDBJ whole genome shotgun (WGS) entry which is preliminary data.</text>
</comment>
<dbReference type="PANTHER" id="PTHR12231:SF253">
    <property type="entry name" value="DPR-INTERACTING PROTEIN ETA, ISOFORM B-RELATED"/>
    <property type="match status" value="1"/>
</dbReference>
<evidence type="ECO:0000256" key="5">
    <source>
        <dbReference type="ARBA" id="ARBA00023136"/>
    </source>
</evidence>
<dbReference type="Pfam" id="PF07679">
    <property type="entry name" value="I-set"/>
    <property type="match status" value="1"/>
</dbReference>
<evidence type="ECO:0000256" key="7">
    <source>
        <dbReference type="ARBA" id="ARBA00023180"/>
    </source>
</evidence>
<keyword evidence="9" id="KW-1133">Transmembrane helix</keyword>
<dbReference type="AlphaFoldDB" id="A0ABD2IJ37"/>
<dbReference type="InterPro" id="IPR036179">
    <property type="entry name" value="Ig-like_dom_sf"/>
</dbReference>
<comment type="subcellular location">
    <subcellularLocation>
        <location evidence="1">Cell membrane</location>
    </subcellularLocation>
</comment>
<evidence type="ECO:0000256" key="9">
    <source>
        <dbReference type="SAM" id="Phobius"/>
    </source>
</evidence>
<feature type="transmembrane region" description="Helical" evidence="9">
    <location>
        <begin position="429"/>
        <end position="449"/>
    </location>
</feature>
<keyword evidence="2" id="KW-1003">Cell membrane</keyword>
<keyword evidence="6" id="KW-1015">Disulfide bond</keyword>
<dbReference type="InterPro" id="IPR007110">
    <property type="entry name" value="Ig-like_dom"/>
</dbReference>
<feature type="domain" description="Ig-like" evidence="10">
    <location>
        <begin position="277"/>
        <end position="371"/>
    </location>
</feature>
<dbReference type="SUPFAM" id="SSF48726">
    <property type="entry name" value="Immunoglobulin"/>
    <property type="match status" value="2"/>
</dbReference>
<feature type="domain" description="Ig-like" evidence="10">
    <location>
        <begin position="179"/>
        <end position="260"/>
    </location>
</feature>
<dbReference type="GO" id="GO:0005886">
    <property type="term" value="C:plasma membrane"/>
    <property type="evidence" value="ECO:0007669"/>
    <property type="project" value="UniProtKB-SubCell"/>
</dbReference>
<dbReference type="InterPro" id="IPR003598">
    <property type="entry name" value="Ig_sub2"/>
</dbReference>
<gene>
    <name evidence="11" type="ORF">niasHT_036194</name>
</gene>
<keyword evidence="8" id="KW-0393">Immunoglobulin domain</keyword>
<name>A0ABD2IJ37_9BILA</name>
<keyword evidence="3" id="KW-0732">Signal</keyword>
<keyword evidence="5 9" id="KW-0472">Membrane</keyword>